<dbReference type="EMBL" id="JAKTTI010000036">
    <property type="protein sequence ID" value="MCH1627228.1"/>
    <property type="molecule type" value="Genomic_DNA"/>
</dbReference>
<dbReference type="Pfam" id="PF25791">
    <property type="entry name" value="WHD_BREX_BrxC"/>
    <property type="match status" value="1"/>
</dbReference>
<dbReference type="RefSeq" id="WP_240257149.1">
    <property type="nucleotide sequence ID" value="NZ_JAKTTI010000036.1"/>
</dbReference>
<dbReference type="SUPFAM" id="SSF52540">
    <property type="entry name" value="P-loop containing nucleoside triphosphate hydrolases"/>
    <property type="match status" value="1"/>
</dbReference>
<dbReference type="Proteomes" id="UP001431131">
    <property type="component" value="Unassembled WGS sequence"/>
</dbReference>
<protein>
    <submittedName>
        <fullName evidence="5">BREX system P-loop protein BrxC</fullName>
    </submittedName>
</protein>
<sequence length="1195" mass="138568">MIIKDMFQKDIERDIRGVIKVAQTDEDNIYQELDEYVVTRELNKHFSKFYENYQKGIDGVTDKMGVWISGFFGSGKSHFLKILAYLLENKKVKDKNAIDFFQDKLQDPLILANMNRTADVETEVILFNIDSKASLDSKSKEDAILRVFMKVFYEHRGYFGDIPGVAEMEKYLDQKGVYKAFRDEFKALSGEEWVDRRNTFYFDADYVIGALTKVTDMSQESARNWFENGVNNFEISIEKFAKDVKDYIDQKGKNFHLVFLVDEIGQFIGDSRNLMLNLQTLAEDLGTHAKGKVWIMVTSQESIDSIVKVKGDDFSRIQGRFDTRLSLSSISVDEVIKKRILLKKEVANDKLKLIYPEKSAILKNLISFKESTADLRGYDNEQEFADVYPFIPYQFKLLQNVFEQVRRHGSSGKHLSEGERSMLSAFKEAGLRYKDAEEGTLIPFHAFYDTIKEFLNPSISRVIEGAYENPALKDDEFNMNLLKVLFMIKYIKELPANIDNIATLMVTNIDEDKLELKERIKVSLRKLISQTLVQKNGEYFIFLTDDEQDINREIKTINVDEDLIKRELANYIFQDLYDEKKYRYSNVYSFSYNQKMDEKNYGNQTSSIGINILSPLSDHYGKSEQEIMMMSSGNDELIIKLGGNESYVEEMEEVLKIEEYRKKKNITQLPESIQNILNNKQAEVRERRRRVRELLEDAVNGGKFYINGDNADVKGSSVREKFNTAFHSLVDNVYTKLGYIKDFLDSERELISVLNVKDEQMSFSTEIKQVPNELAIKEISDFISLQESINKQVRIKIILDRFNDKPYGWRLLDIQRLIAELLKEQKIRLRYNAEYLEPEESANKIVTVLTKTSEVDKGIIFKRVKVDEALIRTAKKVCKEVFNKTDLPDDEDGLVKEIRTLIEKQVAEINAFKARYEGRKYPGMSLLNKGLEYFGEFNKGLDNASFFATMKELQKDLSYWEEDMTYIKSFFGTDQKDIFDKGLTAINKHEENKAYLIGEEADKYAKQLKDILNDPVPYGKIKQIPEIIKKINDQINDVLTEKKENAKKKIKVDYDHLSLLAKQYGVSSDTKDRIDKYYDDLLNSVDGFTDIYKVDATISQSVSFKEKYERTINQEIQEWQRKKEEEAGQVGEGNGANDSNDGGTVVTVQKQQVKVSELLVVRTLNSEEDVDQYINTLSNKLKQIIKSNKHIEFIE</sequence>
<dbReference type="Pfam" id="PF25792">
    <property type="entry name" value="BREX_BrxC_helical"/>
    <property type="match status" value="1"/>
</dbReference>
<evidence type="ECO:0000313" key="5">
    <source>
        <dbReference type="EMBL" id="MCH1627228.1"/>
    </source>
</evidence>
<dbReference type="AlphaFoldDB" id="A0AAW5EDK4"/>
<dbReference type="Pfam" id="PF25796">
    <property type="entry name" value="BREX_BrxC_4th"/>
    <property type="match status" value="1"/>
</dbReference>
<accession>A0AAW5EDK4</accession>
<comment type="caution">
    <text evidence="5">The sequence shown here is derived from an EMBL/GenBank/DDBJ whole genome shotgun (WGS) entry which is preliminary data.</text>
</comment>
<dbReference type="NCBIfam" id="NF033441">
    <property type="entry name" value="BREX_BrxC"/>
    <property type="match status" value="1"/>
</dbReference>
<evidence type="ECO:0000259" key="4">
    <source>
        <dbReference type="Pfam" id="PF25796"/>
    </source>
</evidence>
<evidence type="ECO:0000259" key="3">
    <source>
        <dbReference type="Pfam" id="PF25792"/>
    </source>
</evidence>
<feature type="domain" description="Probable ATP-binding protein BrxC alpha-helical" evidence="3">
    <location>
        <begin position="871"/>
        <end position="993"/>
    </location>
</feature>
<evidence type="ECO:0000313" key="6">
    <source>
        <dbReference type="Proteomes" id="UP001431131"/>
    </source>
</evidence>
<evidence type="ECO:0000259" key="2">
    <source>
        <dbReference type="Pfam" id="PF25791"/>
    </source>
</evidence>
<keyword evidence="6" id="KW-1185">Reference proteome</keyword>
<dbReference type="InterPro" id="IPR058038">
    <property type="entry name" value="BREX_BrxC_wHTH"/>
</dbReference>
<dbReference type="InterPro" id="IPR058037">
    <property type="entry name" value="BREX_BrxC_helical"/>
</dbReference>
<reference evidence="5" key="1">
    <citation type="submission" date="2022-02" db="EMBL/GenBank/DDBJ databases">
        <title>Fredinandcohnia quinoae sp. nov. isolated from Chenopodium quinoa seeds.</title>
        <authorList>
            <person name="Saati-Santamaria Z."/>
            <person name="Flores-Felix J.D."/>
            <person name="Igual J.M."/>
            <person name="Velazquez E."/>
            <person name="Garcia-Fraile P."/>
            <person name="Martinez-Molina E."/>
        </authorList>
    </citation>
    <scope>NUCLEOTIDE SEQUENCE</scope>
    <source>
        <strain evidence="5">SECRCQ15</strain>
    </source>
</reference>
<dbReference type="InterPro" id="IPR047679">
    <property type="entry name" value="BREX_BrxC"/>
</dbReference>
<organism evidence="5 6">
    <name type="scientific">Fredinandcohnia quinoae</name>
    <dbReference type="NCBI Taxonomy" id="2918902"/>
    <lineage>
        <taxon>Bacteria</taxon>
        <taxon>Bacillati</taxon>
        <taxon>Bacillota</taxon>
        <taxon>Bacilli</taxon>
        <taxon>Bacillales</taxon>
        <taxon>Bacillaceae</taxon>
        <taxon>Fredinandcohnia</taxon>
    </lineage>
</organism>
<proteinExistence type="predicted"/>
<dbReference type="InterPro" id="IPR058036">
    <property type="entry name" value="BREX_BrxC_4th"/>
</dbReference>
<dbReference type="InterPro" id="IPR027417">
    <property type="entry name" value="P-loop_NTPase"/>
</dbReference>
<gene>
    <name evidence="5" type="primary">brxC</name>
    <name evidence="5" type="ORF">MJG50_17985</name>
</gene>
<name>A0AAW5EDK4_9BACI</name>
<feature type="domain" description="Probable ATP-binding protein BrxC 4th six-stranded beta-sheet" evidence="4">
    <location>
        <begin position="558"/>
        <end position="729"/>
    </location>
</feature>
<evidence type="ECO:0000256" key="1">
    <source>
        <dbReference type="SAM" id="MobiDB-lite"/>
    </source>
</evidence>
<feature type="region of interest" description="Disordered" evidence="1">
    <location>
        <begin position="1120"/>
        <end position="1143"/>
    </location>
</feature>
<feature type="domain" description="Probable ATP-binding protein BrxC winged helix-turn-helix" evidence="2">
    <location>
        <begin position="736"/>
        <end position="863"/>
    </location>
</feature>